<dbReference type="RefSeq" id="XP_040659641.1">
    <property type="nucleotide sequence ID" value="XM_040798758.1"/>
</dbReference>
<comment type="caution">
    <text evidence="1">The sequence shown here is derived from an EMBL/GenBank/DDBJ whole genome shotgun (WGS) entry which is preliminary data.</text>
</comment>
<accession>A0A151GT45</accession>
<name>A0A151GT45_DRECN</name>
<evidence type="ECO:0000313" key="2">
    <source>
        <dbReference type="Proteomes" id="UP000076580"/>
    </source>
</evidence>
<organism evidence="1 2">
    <name type="scientific">Drechmeria coniospora</name>
    <name type="common">Nematophagous fungus</name>
    <name type="synonym">Meria coniospora</name>
    <dbReference type="NCBI Taxonomy" id="98403"/>
    <lineage>
        <taxon>Eukaryota</taxon>
        <taxon>Fungi</taxon>
        <taxon>Dikarya</taxon>
        <taxon>Ascomycota</taxon>
        <taxon>Pezizomycotina</taxon>
        <taxon>Sordariomycetes</taxon>
        <taxon>Hypocreomycetidae</taxon>
        <taxon>Hypocreales</taxon>
        <taxon>Ophiocordycipitaceae</taxon>
        <taxon>Drechmeria</taxon>
    </lineage>
</organism>
<dbReference type="GeneID" id="63714069"/>
<dbReference type="Proteomes" id="UP000076580">
    <property type="component" value="Chromosome 01"/>
</dbReference>
<protein>
    <submittedName>
        <fullName evidence="1">Uncharacterized protein</fullName>
    </submittedName>
</protein>
<dbReference type="AlphaFoldDB" id="A0A151GT45"/>
<dbReference type="InParanoid" id="A0A151GT45"/>
<dbReference type="EMBL" id="LAYC01000001">
    <property type="protein sequence ID" value="KYK60289.1"/>
    <property type="molecule type" value="Genomic_DNA"/>
</dbReference>
<gene>
    <name evidence="1" type="ORF">DCS_01426</name>
</gene>
<proteinExistence type="predicted"/>
<reference evidence="1 2" key="1">
    <citation type="journal article" date="2016" name="Sci. Rep.">
        <title>Insights into Adaptations to a Near-Obligate Nematode Endoparasitic Lifestyle from the Finished Genome of Drechmeria coniospora.</title>
        <authorList>
            <person name="Zhang L."/>
            <person name="Zhou Z."/>
            <person name="Guo Q."/>
            <person name="Fokkens L."/>
            <person name="Miskei M."/>
            <person name="Pocsi I."/>
            <person name="Zhang W."/>
            <person name="Chen M."/>
            <person name="Wang L."/>
            <person name="Sun Y."/>
            <person name="Donzelli B.G."/>
            <person name="Gibson D.M."/>
            <person name="Nelson D.R."/>
            <person name="Luo J.G."/>
            <person name="Rep M."/>
            <person name="Liu H."/>
            <person name="Yang S."/>
            <person name="Wang J."/>
            <person name="Krasnoff S.B."/>
            <person name="Xu Y."/>
            <person name="Molnar I."/>
            <person name="Lin M."/>
        </authorList>
    </citation>
    <scope>NUCLEOTIDE SEQUENCE [LARGE SCALE GENOMIC DNA]</scope>
    <source>
        <strain evidence="1 2">ARSEF 6962</strain>
    </source>
</reference>
<evidence type="ECO:0000313" key="1">
    <source>
        <dbReference type="EMBL" id="KYK60289.1"/>
    </source>
</evidence>
<keyword evidence="2" id="KW-1185">Reference proteome</keyword>
<sequence length="66" mass="7032">MPILLHPGGQAFKLAAIEGSLISNHRPLTEIQGTLDADGNSTAELFGGLKLLRRLVAVLDDELVPK</sequence>